<dbReference type="PROSITE" id="PS51186">
    <property type="entry name" value="GNAT"/>
    <property type="match status" value="1"/>
</dbReference>
<dbReference type="Pfam" id="PF00583">
    <property type="entry name" value="Acetyltransf_1"/>
    <property type="match status" value="1"/>
</dbReference>
<dbReference type="CDD" id="cd04301">
    <property type="entry name" value="NAT_SF"/>
    <property type="match status" value="1"/>
</dbReference>
<sequence length="94" mass="9863">MAPWRDRASAERAAYQWLVDSLASAARGQGEVYVAVDGPHVVGVVSVGEQQHSTGAVDAYVGELAVAAEAVRMGAGRRLMTAAEEWARARGLPA</sequence>
<keyword evidence="5" id="KW-1185">Reference proteome</keyword>
<organism evidence="4 5">
    <name type="scientific">Amycolatopsis arida</name>
    <dbReference type="NCBI Taxonomy" id="587909"/>
    <lineage>
        <taxon>Bacteria</taxon>
        <taxon>Bacillati</taxon>
        <taxon>Actinomycetota</taxon>
        <taxon>Actinomycetes</taxon>
        <taxon>Pseudonocardiales</taxon>
        <taxon>Pseudonocardiaceae</taxon>
        <taxon>Amycolatopsis</taxon>
    </lineage>
</organism>
<keyword evidence="1 4" id="KW-0808">Transferase</keyword>
<proteinExistence type="predicted"/>
<dbReference type="EMBL" id="FOWW01000004">
    <property type="protein sequence ID" value="SFQ07161.1"/>
    <property type="molecule type" value="Genomic_DNA"/>
</dbReference>
<evidence type="ECO:0000313" key="4">
    <source>
        <dbReference type="EMBL" id="SFQ07161.1"/>
    </source>
</evidence>
<dbReference type="PANTHER" id="PTHR43877">
    <property type="entry name" value="AMINOALKYLPHOSPHONATE N-ACETYLTRANSFERASE-RELATED-RELATED"/>
    <property type="match status" value="1"/>
</dbReference>
<feature type="domain" description="N-acetyltransferase" evidence="3">
    <location>
        <begin position="1"/>
        <end position="94"/>
    </location>
</feature>
<keyword evidence="2" id="KW-0012">Acyltransferase</keyword>
<dbReference type="InterPro" id="IPR016181">
    <property type="entry name" value="Acyl_CoA_acyltransferase"/>
</dbReference>
<evidence type="ECO:0000259" key="3">
    <source>
        <dbReference type="PROSITE" id="PS51186"/>
    </source>
</evidence>
<accession>A0A1I5VIB4</accession>
<dbReference type="AlphaFoldDB" id="A0A1I5VIB4"/>
<dbReference type="GO" id="GO:0016747">
    <property type="term" value="F:acyltransferase activity, transferring groups other than amino-acyl groups"/>
    <property type="evidence" value="ECO:0007669"/>
    <property type="project" value="InterPro"/>
</dbReference>
<dbReference type="Gene3D" id="3.40.630.30">
    <property type="match status" value="1"/>
</dbReference>
<dbReference type="InterPro" id="IPR000182">
    <property type="entry name" value="GNAT_dom"/>
</dbReference>
<evidence type="ECO:0000256" key="1">
    <source>
        <dbReference type="ARBA" id="ARBA00022679"/>
    </source>
</evidence>
<name>A0A1I5VIB4_9PSEU</name>
<reference evidence="5" key="1">
    <citation type="submission" date="2016-10" db="EMBL/GenBank/DDBJ databases">
        <authorList>
            <person name="Varghese N."/>
            <person name="Submissions S."/>
        </authorList>
    </citation>
    <scope>NUCLEOTIDE SEQUENCE [LARGE SCALE GENOMIC DNA]</scope>
    <source>
        <strain evidence="5">CGMCC 4.5579</strain>
    </source>
</reference>
<dbReference type="SUPFAM" id="SSF55729">
    <property type="entry name" value="Acyl-CoA N-acyltransferases (Nat)"/>
    <property type="match status" value="1"/>
</dbReference>
<gene>
    <name evidence="4" type="ORF">SAMN05421810_104382</name>
</gene>
<evidence type="ECO:0000313" key="5">
    <source>
        <dbReference type="Proteomes" id="UP000198727"/>
    </source>
</evidence>
<evidence type="ECO:0000256" key="2">
    <source>
        <dbReference type="ARBA" id="ARBA00023315"/>
    </source>
</evidence>
<dbReference type="Proteomes" id="UP000198727">
    <property type="component" value="Unassembled WGS sequence"/>
</dbReference>
<protein>
    <submittedName>
        <fullName evidence="4">Acetyltransferase (GNAT) family protein</fullName>
    </submittedName>
</protein>
<dbReference type="PANTHER" id="PTHR43877:SF2">
    <property type="entry name" value="AMINOALKYLPHOSPHONATE N-ACETYLTRANSFERASE-RELATED"/>
    <property type="match status" value="1"/>
</dbReference>
<dbReference type="InterPro" id="IPR050832">
    <property type="entry name" value="Bact_Acetyltransf"/>
</dbReference>
<dbReference type="STRING" id="587909.SAMN05421810_104382"/>